<comment type="subcellular location">
    <subcellularLocation>
        <location evidence="1">Cell membrane</location>
        <topology evidence="1">Multi-pass membrane protein</topology>
    </subcellularLocation>
</comment>
<evidence type="ECO:0000313" key="9">
    <source>
        <dbReference type="Proteomes" id="UP001521150"/>
    </source>
</evidence>
<dbReference type="Proteomes" id="UP001521150">
    <property type="component" value="Unassembled WGS sequence"/>
</dbReference>
<keyword evidence="4 7" id="KW-1133">Transmembrane helix</keyword>
<evidence type="ECO:0000256" key="4">
    <source>
        <dbReference type="ARBA" id="ARBA00022989"/>
    </source>
</evidence>
<feature type="transmembrane region" description="Helical" evidence="7">
    <location>
        <begin position="238"/>
        <end position="258"/>
    </location>
</feature>
<keyword evidence="3 7" id="KW-0812">Transmembrane</keyword>
<keyword evidence="5 7" id="KW-0472">Membrane</keyword>
<accession>A0ABS8ZG67</accession>
<dbReference type="InterPro" id="IPR001851">
    <property type="entry name" value="ABC_transp_permease"/>
</dbReference>
<evidence type="ECO:0000256" key="5">
    <source>
        <dbReference type="ARBA" id="ARBA00023136"/>
    </source>
</evidence>
<feature type="transmembrane region" description="Helical" evidence="7">
    <location>
        <begin position="85"/>
        <end position="102"/>
    </location>
</feature>
<comment type="caution">
    <text evidence="8">The sequence shown here is derived from an EMBL/GenBank/DDBJ whole genome shotgun (WGS) entry which is preliminary data.</text>
</comment>
<keyword evidence="9" id="KW-1185">Reference proteome</keyword>
<feature type="transmembrane region" description="Helical" evidence="7">
    <location>
        <begin position="137"/>
        <end position="155"/>
    </location>
</feature>
<keyword evidence="2" id="KW-1003">Cell membrane</keyword>
<dbReference type="EMBL" id="JAJVCN010000002">
    <property type="protein sequence ID" value="MCE7005905.1"/>
    <property type="molecule type" value="Genomic_DNA"/>
</dbReference>
<dbReference type="RefSeq" id="WP_233727429.1">
    <property type="nucleotide sequence ID" value="NZ_JAJVCN010000002.1"/>
</dbReference>
<evidence type="ECO:0000256" key="7">
    <source>
        <dbReference type="SAM" id="Phobius"/>
    </source>
</evidence>
<feature type="transmembrane region" description="Helical" evidence="7">
    <location>
        <begin position="59"/>
        <end position="78"/>
    </location>
</feature>
<reference evidence="8 9" key="1">
    <citation type="submission" date="2021-12" db="EMBL/GenBank/DDBJ databases">
        <title>Genome sequence of Kibdelosporangium philippinense ATCC 49844.</title>
        <authorList>
            <person name="Fedorov E.A."/>
            <person name="Omeragic M."/>
            <person name="Shalygina K.F."/>
            <person name="Maclea K.S."/>
        </authorList>
    </citation>
    <scope>NUCLEOTIDE SEQUENCE [LARGE SCALE GENOMIC DNA]</scope>
    <source>
        <strain evidence="8 9">ATCC 49844</strain>
    </source>
</reference>
<evidence type="ECO:0000313" key="8">
    <source>
        <dbReference type="EMBL" id="MCE7005905.1"/>
    </source>
</evidence>
<dbReference type="PANTHER" id="PTHR47089">
    <property type="entry name" value="ABC TRANSPORTER, PERMEASE PROTEIN"/>
    <property type="match status" value="1"/>
</dbReference>
<proteinExistence type="predicted"/>
<organism evidence="8 9">
    <name type="scientific">Kibdelosporangium philippinense</name>
    <dbReference type="NCBI Taxonomy" id="211113"/>
    <lineage>
        <taxon>Bacteria</taxon>
        <taxon>Bacillati</taxon>
        <taxon>Actinomycetota</taxon>
        <taxon>Actinomycetes</taxon>
        <taxon>Pseudonocardiales</taxon>
        <taxon>Pseudonocardiaceae</taxon>
        <taxon>Kibdelosporangium</taxon>
    </lineage>
</organism>
<dbReference type="CDD" id="cd06580">
    <property type="entry name" value="TM_PBP1_transp_TpRbsC_like"/>
    <property type="match status" value="1"/>
</dbReference>
<dbReference type="Pfam" id="PF02653">
    <property type="entry name" value="BPD_transp_2"/>
    <property type="match status" value="1"/>
</dbReference>
<feature type="region of interest" description="Disordered" evidence="6">
    <location>
        <begin position="349"/>
        <end position="371"/>
    </location>
</feature>
<dbReference type="PANTHER" id="PTHR47089:SF1">
    <property type="entry name" value="GUANOSINE ABC TRANSPORTER PERMEASE PROTEIN NUPP"/>
    <property type="match status" value="1"/>
</dbReference>
<feature type="transmembrane region" description="Helical" evidence="7">
    <location>
        <begin position="108"/>
        <end position="128"/>
    </location>
</feature>
<evidence type="ECO:0000256" key="6">
    <source>
        <dbReference type="SAM" id="MobiDB-lite"/>
    </source>
</evidence>
<protein>
    <submittedName>
        <fullName evidence="8">ABC transporter permease</fullName>
    </submittedName>
</protein>
<evidence type="ECO:0000256" key="3">
    <source>
        <dbReference type="ARBA" id="ARBA00022692"/>
    </source>
</evidence>
<feature type="transmembrane region" description="Helical" evidence="7">
    <location>
        <begin position="188"/>
        <end position="208"/>
    </location>
</feature>
<gene>
    <name evidence="8" type="ORF">LWC34_24185</name>
</gene>
<evidence type="ECO:0000256" key="2">
    <source>
        <dbReference type="ARBA" id="ARBA00022475"/>
    </source>
</evidence>
<sequence>MKTTLRAKLLPPALAIVFSVLLCTIALLISGDNPLEAFGAMIGQLFRGTTAVDTLNSGAVYYLAGLAVAIGFQMNLFNIGVEGQYRFAAVVAAIVGGGIALPPGIHTLVIIIVAIVAGALYALVPALLKVYRGVSEVISTIMLNAIAIGLIAYLVSTDAFGVQVGNNIGTEPIPESGWMPGIPFGDNGTLFGFVFVAALVGYGYWVLLNRTRFGFELKASGESPTAATAGGVDARKMILTAMLLSGGVAGLTALPELLGRDHEYLQTSPAGYGFAGIAVALLGRNHPGGIALGAVLWAFLDKSAVSLDNVGVPQEITTIMQGAIVLSVVIAYEIVRRVELAAEQRRVGRQLGRDTSDASDSTAAGSSTGGA</sequence>
<feature type="transmembrane region" description="Helical" evidence="7">
    <location>
        <begin position="12"/>
        <end position="31"/>
    </location>
</feature>
<name>A0ABS8ZG67_9PSEU</name>
<feature type="compositionally biased region" description="Low complexity" evidence="6">
    <location>
        <begin position="358"/>
        <end position="371"/>
    </location>
</feature>
<evidence type="ECO:0000256" key="1">
    <source>
        <dbReference type="ARBA" id="ARBA00004651"/>
    </source>
</evidence>